<evidence type="ECO:0000256" key="1">
    <source>
        <dbReference type="ARBA" id="ARBA00022559"/>
    </source>
</evidence>
<comment type="caution">
    <text evidence="6">The sequence shown here is derived from an EMBL/GenBank/DDBJ whole genome shotgun (WGS) entry which is preliminary data.</text>
</comment>
<keyword evidence="1" id="KW-0560">Oxidoreductase</keyword>
<protein>
    <submittedName>
        <fullName evidence="6">Peroxiredoxin</fullName>
    </submittedName>
</protein>
<gene>
    <name evidence="6" type="ORF">ACFPJ6_04040</name>
</gene>
<evidence type="ECO:0000256" key="2">
    <source>
        <dbReference type="ARBA" id="ARBA00022862"/>
    </source>
</evidence>
<keyword evidence="2" id="KW-0049">Antioxidant</keyword>
<dbReference type="InterPro" id="IPR013766">
    <property type="entry name" value="Thioredoxin_domain"/>
</dbReference>
<keyword evidence="1" id="KW-0575">Peroxidase</keyword>
<sequence>MTLERERSTDRPDIGLPLEGTVPLVGEPAPAFALRDQHGQQVGLPELLAGDARATLLVFYPFAFSGTCTGELCELRDDLAAFAADGVQVAGLSCDPTHALRAWADAEGYRFPLLSDFWPHGEVARRYGVFLPTLGFATRGSFLVDRDGVVRWSVVLGPGQARDLGSYRSAVTAL</sequence>
<dbReference type="PANTHER" id="PTHR43110:SF1">
    <property type="entry name" value="THIOL PEROXIDASE"/>
    <property type="match status" value="1"/>
</dbReference>
<reference evidence="7" key="1">
    <citation type="journal article" date="2019" name="Int. J. Syst. Evol. Microbiol.">
        <title>The Global Catalogue of Microorganisms (GCM) 10K type strain sequencing project: providing services to taxonomists for standard genome sequencing and annotation.</title>
        <authorList>
            <consortium name="The Broad Institute Genomics Platform"/>
            <consortium name="The Broad Institute Genome Sequencing Center for Infectious Disease"/>
            <person name="Wu L."/>
            <person name="Ma J."/>
        </authorList>
    </citation>
    <scope>NUCLEOTIDE SEQUENCE [LARGE SCALE GENOMIC DNA]</scope>
    <source>
        <strain evidence="7">CCUG 43114</strain>
    </source>
</reference>
<dbReference type="InterPro" id="IPR036249">
    <property type="entry name" value="Thioredoxin-like_sf"/>
</dbReference>
<evidence type="ECO:0000313" key="6">
    <source>
        <dbReference type="EMBL" id="MFC5379956.1"/>
    </source>
</evidence>
<accession>A0ABW0GN90</accession>
<evidence type="ECO:0000256" key="3">
    <source>
        <dbReference type="ARBA" id="ARBA00023284"/>
    </source>
</evidence>
<dbReference type="EMBL" id="JBHSLD010000004">
    <property type="protein sequence ID" value="MFC5379956.1"/>
    <property type="molecule type" value="Genomic_DNA"/>
</dbReference>
<dbReference type="PANTHER" id="PTHR43110">
    <property type="entry name" value="THIOL PEROXIDASE"/>
    <property type="match status" value="1"/>
</dbReference>
<evidence type="ECO:0000313" key="7">
    <source>
        <dbReference type="Proteomes" id="UP001596122"/>
    </source>
</evidence>
<proteinExistence type="predicted"/>
<dbReference type="RefSeq" id="WP_377002387.1">
    <property type="nucleotide sequence ID" value="NZ_JBBEOG010000011.1"/>
</dbReference>
<dbReference type="Gene3D" id="3.40.30.10">
    <property type="entry name" value="Glutaredoxin"/>
    <property type="match status" value="1"/>
</dbReference>
<dbReference type="InterPro" id="IPR000866">
    <property type="entry name" value="AhpC/TSA"/>
</dbReference>
<feature type="domain" description="Thioredoxin" evidence="5">
    <location>
        <begin position="23"/>
        <end position="174"/>
    </location>
</feature>
<evidence type="ECO:0000256" key="4">
    <source>
        <dbReference type="SAM" id="MobiDB-lite"/>
    </source>
</evidence>
<dbReference type="Proteomes" id="UP001596122">
    <property type="component" value="Unassembled WGS sequence"/>
</dbReference>
<keyword evidence="7" id="KW-1185">Reference proteome</keyword>
<keyword evidence="3" id="KW-0676">Redox-active center</keyword>
<organism evidence="6 7">
    <name type="scientific">Aquipuribacter nitratireducens</name>
    <dbReference type="NCBI Taxonomy" id="650104"/>
    <lineage>
        <taxon>Bacteria</taxon>
        <taxon>Bacillati</taxon>
        <taxon>Actinomycetota</taxon>
        <taxon>Actinomycetes</taxon>
        <taxon>Micrococcales</taxon>
        <taxon>Intrasporangiaceae</taxon>
        <taxon>Aquipuribacter</taxon>
    </lineage>
</organism>
<dbReference type="InterPro" id="IPR050455">
    <property type="entry name" value="Tpx_Peroxidase_subfamily"/>
</dbReference>
<evidence type="ECO:0000259" key="5">
    <source>
        <dbReference type="PROSITE" id="PS51352"/>
    </source>
</evidence>
<name>A0ABW0GN90_9MICO</name>
<dbReference type="PROSITE" id="PS51352">
    <property type="entry name" value="THIOREDOXIN_2"/>
    <property type="match status" value="1"/>
</dbReference>
<feature type="compositionally biased region" description="Basic and acidic residues" evidence="4">
    <location>
        <begin position="1"/>
        <end position="13"/>
    </location>
</feature>
<feature type="region of interest" description="Disordered" evidence="4">
    <location>
        <begin position="1"/>
        <end position="20"/>
    </location>
</feature>
<dbReference type="SUPFAM" id="SSF52833">
    <property type="entry name" value="Thioredoxin-like"/>
    <property type="match status" value="1"/>
</dbReference>
<dbReference type="Pfam" id="PF00578">
    <property type="entry name" value="AhpC-TSA"/>
    <property type="match status" value="1"/>
</dbReference>
<dbReference type="CDD" id="cd03018">
    <property type="entry name" value="PRX_AhpE_like"/>
    <property type="match status" value="1"/>
</dbReference>